<gene>
    <name evidence="3" type="ORF">GGR28_002252</name>
</gene>
<dbReference type="EMBL" id="JACIFF010000005">
    <property type="protein sequence ID" value="MBB4079627.1"/>
    <property type="molecule type" value="Genomic_DNA"/>
</dbReference>
<accession>A0A840E8I8</accession>
<dbReference type="AlphaFoldDB" id="A0A840E8I8"/>
<dbReference type="SMART" id="SM01092">
    <property type="entry name" value="CO_deh_flav_C"/>
    <property type="match status" value="1"/>
</dbReference>
<dbReference type="PANTHER" id="PTHR42659:SF1">
    <property type="entry name" value="OXIDOREDUCTASE"/>
    <property type="match status" value="1"/>
</dbReference>
<name>A0A840E8I8_9BACT</name>
<dbReference type="Gene3D" id="3.30.43.10">
    <property type="entry name" value="Uridine Diphospho-n-acetylenolpyruvylglucosamine Reductase, domain 2"/>
    <property type="match status" value="1"/>
</dbReference>
<keyword evidence="3" id="KW-0560">Oxidoreductase</keyword>
<dbReference type="Gene3D" id="3.30.465.10">
    <property type="match status" value="2"/>
</dbReference>
<dbReference type="GO" id="GO:0071949">
    <property type="term" value="F:FAD binding"/>
    <property type="evidence" value="ECO:0007669"/>
    <property type="project" value="InterPro"/>
</dbReference>
<evidence type="ECO:0000313" key="3">
    <source>
        <dbReference type="EMBL" id="MBB4079627.1"/>
    </source>
</evidence>
<comment type="caution">
    <text evidence="3">The sequence shown here is derived from an EMBL/GenBank/DDBJ whole genome shotgun (WGS) entry which is preliminary data.</text>
</comment>
<keyword evidence="1" id="KW-0285">Flavoprotein</keyword>
<dbReference type="EC" id="1.17.1.4" evidence="3"/>
<protein>
    <submittedName>
        <fullName evidence="3">Xanthine dehydrogenase YagS FAD-binding subunit</fullName>
        <ecNumber evidence="3">1.17.1.4</ecNumber>
    </submittedName>
</protein>
<dbReference type="InterPro" id="IPR002346">
    <property type="entry name" value="Mopterin_DH_FAD-bd"/>
</dbReference>
<dbReference type="Pfam" id="PF00941">
    <property type="entry name" value="FAD_binding_5"/>
    <property type="match status" value="1"/>
</dbReference>
<dbReference type="PROSITE" id="PS51387">
    <property type="entry name" value="FAD_PCMH"/>
    <property type="match status" value="1"/>
</dbReference>
<feature type="domain" description="FAD-binding PCMH-type" evidence="2">
    <location>
        <begin position="1"/>
        <end position="223"/>
    </location>
</feature>
<dbReference type="Pfam" id="PF03450">
    <property type="entry name" value="CO_deh_flav_C"/>
    <property type="match status" value="1"/>
</dbReference>
<evidence type="ECO:0000313" key="4">
    <source>
        <dbReference type="Proteomes" id="UP000576209"/>
    </source>
</evidence>
<dbReference type="InterPro" id="IPR036683">
    <property type="entry name" value="CO_DH_flav_C_dom_sf"/>
</dbReference>
<dbReference type="RefSeq" id="WP_183495864.1">
    <property type="nucleotide sequence ID" value="NZ_JACIFF010000005.1"/>
</dbReference>
<dbReference type="SUPFAM" id="SSF56176">
    <property type="entry name" value="FAD-binding/transporter-associated domain-like"/>
    <property type="match status" value="1"/>
</dbReference>
<sequence>MNNFNYTKAESIDQAVSAVATQSEGQFIAGGTNLIDLWKYDLTHPEMLVDLNGLSELKAISELPDGGLRLGALVSNNATAYHPLVQERYPLLSRTILAGATAQIRNSATNGGNLLQRTRCYYFYDAASPCNKRNPGSGCPAITGHNRLHAILGESEHCIAVYPSDMSVALAALEATVRVTGPEGAREIPIADFHRLPGAEPARDNTLGAGELITSIDLPSTGFADHHSYLKLRDRNSYAFALVSVATGLEIEGGRIRNARIALGGVAHKPWRVPAAEAILVDKAPTPEAFAEAADLLLAGATGYGHNDFKIELARRAIIRNGMMALDPSTQRPGAQPSL</sequence>
<dbReference type="Proteomes" id="UP000576209">
    <property type="component" value="Unassembled WGS sequence"/>
</dbReference>
<dbReference type="InterPro" id="IPR016169">
    <property type="entry name" value="FAD-bd_PCMH_sub2"/>
</dbReference>
<dbReference type="InterPro" id="IPR016166">
    <property type="entry name" value="FAD-bd_PCMH"/>
</dbReference>
<organism evidence="3 4">
    <name type="scientific">Neolewinella aquimaris</name>
    <dbReference type="NCBI Taxonomy" id="1835722"/>
    <lineage>
        <taxon>Bacteria</taxon>
        <taxon>Pseudomonadati</taxon>
        <taxon>Bacteroidota</taxon>
        <taxon>Saprospiria</taxon>
        <taxon>Saprospirales</taxon>
        <taxon>Lewinellaceae</taxon>
        <taxon>Neolewinella</taxon>
    </lineage>
</organism>
<dbReference type="InterPro" id="IPR005107">
    <property type="entry name" value="CO_DH_flav_C"/>
</dbReference>
<dbReference type="PANTHER" id="PTHR42659">
    <property type="entry name" value="XANTHINE DEHYDROGENASE SUBUNIT C-RELATED"/>
    <property type="match status" value="1"/>
</dbReference>
<proteinExistence type="predicted"/>
<reference evidence="3 4" key="1">
    <citation type="submission" date="2020-08" db="EMBL/GenBank/DDBJ databases">
        <title>Genomic Encyclopedia of Type Strains, Phase IV (KMG-IV): sequencing the most valuable type-strain genomes for metagenomic binning, comparative biology and taxonomic classification.</title>
        <authorList>
            <person name="Goeker M."/>
        </authorList>
    </citation>
    <scope>NUCLEOTIDE SEQUENCE [LARGE SCALE GENOMIC DNA]</scope>
    <source>
        <strain evidence="3 4">DSM 105137</strain>
    </source>
</reference>
<keyword evidence="1" id="KW-0274">FAD</keyword>
<dbReference type="InterPro" id="IPR016167">
    <property type="entry name" value="FAD-bd_PCMH_sub1"/>
</dbReference>
<dbReference type="InterPro" id="IPR036318">
    <property type="entry name" value="FAD-bd_PCMH-like_sf"/>
</dbReference>
<dbReference type="GO" id="GO:0004854">
    <property type="term" value="F:xanthine dehydrogenase activity"/>
    <property type="evidence" value="ECO:0007669"/>
    <property type="project" value="UniProtKB-EC"/>
</dbReference>
<dbReference type="InterPro" id="IPR051312">
    <property type="entry name" value="Diverse_Substr_Oxidored"/>
</dbReference>
<dbReference type="Gene3D" id="3.30.390.50">
    <property type="entry name" value="CO dehydrogenase flavoprotein, C-terminal domain"/>
    <property type="match status" value="1"/>
</dbReference>
<dbReference type="SUPFAM" id="SSF55447">
    <property type="entry name" value="CO dehydrogenase flavoprotein C-terminal domain-like"/>
    <property type="match status" value="1"/>
</dbReference>
<evidence type="ECO:0000256" key="1">
    <source>
        <dbReference type="ARBA" id="ARBA00022827"/>
    </source>
</evidence>
<keyword evidence="4" id="KW-1185">Reference proteome</keyword>
<evidence type="ECO:0000259" key="2">
    <source>
        <dbReference type="PROSITE" id="PS51387"/>
    </source>
</evidence>